<comment type="caution">
    <text evidence="1">The sequence shown here is derived from an EMBL/GenBank/DDBJ whole genome shotgun (WGS) entry which is preliminary data.</text>
</comment>
<dbReference type="EMBL" id="JABFAF010265674">
    <property type="protein sequence ID" value="MBA0876696.1"/>
    <property type="molecule type" value="Genomic_DNA"/>
</dbReference>
<proteinExistence type="predicted"/>
<dbReference type="AlphaFoldDB" id="A0A7J9N0V7"/>
<name>A0A7J9N0V7_GOSSC</name>
<feature type="non-terminal residue" evidence="1">
    <location>
        <position position="1"/>
    </location>
</feature>
<reference evidence="1 2" key="1">
    <citation type="journal article" date="2019" name="Genome Biol. Evol.">
        <title>Insights into the evolution of the New World diploid cottons (Gossypium, subgenus Houzingenia) based on genome sequencing.</title>
        <authorList>
            <person name="Grover C.E."/>
            <person name="Arick M.A. 2nd"/>
            <person name="Thrash A."/>
            <person name="Conover J.L."/>
            <person name="Sanders W.S."/>
            <person name="Peterson D.G."/>
            <person name="Frelichowski J.E."/>
            <person name="Scheffler J.A."/>
            <person name="Scheffler B.E."/>
            <person name="Wendel J.F."/>
        </authorList>
    </citation>
    <scope>NUCLEOTIDE SEQUENCE [LARGE SCALE GENOMIC DNA]</scope>
    <source>
        <strain evidence="1">1</strain>
        <tissue evidence="1">Leaf</tissue>
    </source>
</reference>
<gene>
    <name evidence="1" type="ORF">Goshw_001606</name>
</gene>
<evidence type="ECO:0000313" key="2">
    <source>
        <dbReference type="Proteomes" id="UP000593576"/>
    </source>
</evidence>
<evidence type="ECO:0000313" key="1">
    <source>
        <dbReference type="EMBL" id="MBA0876696.1"/>
    </source>
</evidence>
<protein>
    <submittedName>
        <fullName evidence="1">Uncharacterized protein</fullName>
    </submittedName>
</protein>
<dbReference type="OrthoDB" id="971715at2759"/>
<dbReference type="Proteomes" id="UP000593576">
    <property type="component" value="Unassembled WGS sequence"/>
</dbReference>
<sequence length="83" mass="9671">FQWTPYEDPAIRVVIPNEYFQNPNAWHVKVALVNYATVEMHQSDRKPIIVLELACVPEYMHGLGSMASRIYCRQRRDSGNYVS</sequence>
<organism evidence="1 2">
    <name type="scientific">Gossypium schwendimanii</name>
    <name type="common">Cotton</name>
    <dbReference type="NCBI Taxonomy" id="34291"/>
    <lineage>
        <taxon>Eukaryota</taxon>
        <taxon>Viridiplantae</taxon>
        <taxon>Streptophyta</taxon>
        <taxon>Embryophyta</taxon>
        <taxon>Tracheophyta</taxon>
        <taxon>Spermatophyta</taxon>
        <taxon>Magnoliopsida</taxon>
        <taxon>eudicotyledons</taxon>
        <taxon>Gunneridae</taxon>
        <taxon>Pentapetalae</taxon>
        <taxon>rosids</taxon>
        <taxon>malvids</taxon>
        <taxon>Malvales</taxon>
        <taxon>Malvaceae</taxon>
        <taxon>Malvoideae</taxon>
        <taxon>Gossypium</taxon>
    </lineage>
</organism>
<feature type="non-terminal residue" evidence="1">
    <location>
        <position position="83"/>
    </location>
</feature>
<accession>A0A7J9N0V7</accession>
<keyword evidence="2" id="KW-1185">Reference proteome</keyword>